<dbReference type="InterPro" id="IPR035979">
    <property type="entry name" value="RBD_domain_sf"/>
</dbReference>
<dbReference type="GO" id="GO:0005634">
    <property type="term" value="C:nucleus"/>
    <property type="evidence" value="ECO:0007669"/>
    <property type="project" value="TreeGrafter"/>
</dbReference>
<dbReference type="InterPro" id="IPR051229">
    <property type="entry name" value="ALYREF_mRNA_export"/>
</dbReference>
<evidence type="ECO:0008006" key="8">
    <source>
        <dbReference type="Google" id="ProtNLM"/>
    </source>
</evidence>
<dbReference type="InParanoid" id="G0ML91"/>
<organism evidence="7">
    <name type="scientific">Caenorhabditis brenneri</name>
    <name type="common">Nematode worm</name>
    <dbReference type="NCBI Taxonomy" id="135651"/>
    <lineage>
        <taxon>Eukaryota</taxon>
        <taxon>Metazoa</taxon>
        <taxon>Ecdysozoa</taxon>
        <taxon>Nematoda</taxon>
        <taxon>Chromadorea</taxon>
        <taxon>Rhabditida</taxon>
        <taxon>Rhabditina</taxon>
        <taxon>Rhabditomorpha</taxon>
        <taxon>Rhabditoidea</taxon>
        <taxon>Rhabditidae</taxon>
        <taxon>Peloderinae</taxon>
        <taxon>Caenorhabditis</taxon>
    </lineage>
</organism>
<proteinExistence type="predicted"/>
<evidence type="ECO:0000313" key="6">
    <source>
        <dbReference type="EMBL" id="EGT34832.1"/>
    </source>
</evidence>
<dbReference type="GO" id="GO:0006406">
    <property type="term" value="P:mRNA export from nucleus"/>
    <property type="evidence" value="ECO:0007669"/>
    <property type="project" value="TreeGrafter"/>
</dbReference>
<evidence type="ECO:0000256" key="3">
    <source>
        <dbReference type="SAM" id="MobiDB-lite"/>
    </source>
</evidence>
<dbReference type="PANTHER" id="PTHR19965:SF82">
    <property type="entry name" value="THO COMPLEX SUBUNIT 4"/>
    <property type="match status" value="1"/>
</dbReference>
<dbReference type="SUPFAM" id="SSF54928">
    <property type="entry name" value="RNA-binding domain, RBD"/>
    <property type="match status" value="1"/>
</dbReference>
<evidence type="ECO:0000256" key="1">
    <source>
        <dbReference type="ARBA" id="ARBA00022884"/>
    </source>
</evidence>
<reference evidence="7" key="1">
    <citation type="submission" date="2011-07" db="EMBL/GenBank/DDBJ databases">
        <authorList>
            <consortium name="Caenorhabditis brenneri Sequencing and Analysis Consortium"/>
            <person name="Wilson R.K."/>
        </authorList>
    </citation>
    <scope>NUCLEOTIDE SEQUENCE [LARGE SCALE GENOMIC DNA]</scope>
    <source>
        <strain evidence="7">PB2801</strain>
    </source>
</reference>
<evidence type="ECO:0000313" key="7">
    <source>
        <dbReference type="Proteomes" id="UP000008068"/>
    </source>
</evidence>
<feature type="region of interest" description="Disordered" evidence="3">
    <location>
        <begin position="111"/>
        <end position="131"/>
    </location>
</feature>
<feature type="compositionally biased region" description="Low complexity" evidence="3">
    <location>
        <begin position="535"/>
        <end position="553"/>
    </location>
</feature>
<dbReference type="STRING" id="135651.G0ML91"/>
<feature type="coiled-coil region" evidence="2">
    <location>
        <begin position="493"/>
        <end position="520"/>
    </location>
</feature>
<dbReference type="EMBL" id="GL379799">
    <property type="protein sequence ID" value="EGT34832.1"/>
    <property type="molecule type" value="Genomic_DNA"/>
</dbReference>
<dbReference type="InterPro" id="IPR011508">
    <property type="entry name" value="RSD-2_N"/>
</dbReference>
<dbReference type="OrthoDB" id="5817259at2759"/>
<dbReference type="Pfam" id="PF07547">
    <property type="entry name" value="RSD-2"/>
    <property type="match status" value="1"/>
</dbReference>
<sequence>MAPIDVDAPLSAAIKRSKTDGLSVQINISNLAPTVNIDDLRELFNEYNVENVSVYSDQNGQPTGDIAVSKRSGDRLIRDFKGVSVDEKELKLTIIGNKSILSRISLPNGKQLTSRNRHQKSFKAKKSNKTKKIKKEASMKMTVEQLDAELDAYMNNAPKVGQFLTYDENEANEENGILKVRKIGIEDAKRDDCINMEEDGSIKISSWIAFSSDPRHRTFDRKLAFADWYGLVDCSDVVGLSQKCDAYKTFIVVKDMDYVRNQTQLFKVAVIKGKLQKTSSVELMQRMKDFEENLLNTQSFGTGPPINVAQFLGAMNIKETPILPTQPILEDRTPVGLVRLGSYYEFEYAPIQNNSRYSYEITKKHKKQESLPFNVNIDQEVQAGIHVDLSSPNTKCQVWSFYTGVPFFNSPQVGFVTMADYVDSQGSNKSWQEVLRIYLGNPCARNMYCICRVVKQRVPEKMFNSFMMDEFKSVERYTWQVIKIQAAKEFVNDSEERLKRENLRENIDQLEEEDEVARQKRQNRANVRFEQDLFSSGSSSSNFSYSQSPFQPI</sequence>
<keyword evidence="7" id="KW-1185">Reference proteome</keyword>
<dbReference type="InterPro" id="IPR012677">
    <property type="entry name" value="Nucleotide-bd_a/b_plait_sf"/>
</dbReference>
<feature type="domain" description="RSD-2 N-terminal" evidence="4">
    <location>
        <begin position="210"/>
        <end position="293"/>
    </location>
</feature>
<dbReference type="Pfam" id="PF13865">
    <property type="entry name" value="FoP_duplication"/>
    <property type="match status" value="1"/>
</dbReference>
<keyword evidence="1" id="KW-0694">RNA-binding</keyword>
<dbReference type="HOGENOM" id="CLU_492775_0_0_1"/>
<evidence type="ECO:0000259" key="4">
    <source>
        <dbReference type="Pfam" id="PF07547"/>
    </source>
</evidence>
<dbReference type="AlphaFoldDB" id="G0ML91"/>
<evidence type="ECO:0000259" key="5">
    <source>
        <dbReference type="Pfam" id="PF13865"/>
    </source>
</evidence>
<dbReference type="InterPro" id="IPR025715">
    <property type="entry name" value="FoP_C"/>
</dbReference>
<protein>
    <recommendedName>
        <fullName evidence="8">RRM domain-containing protein</fullName>
    </recommendedName>
</protein>
<feature type="domain" description="Chromatin target of PRMT1 protein C-terminal" evidence="5">
    <location>
        <begin position="107"/>
        <end position="155"/>
    </location>
</feature>
<evidence type="ECO:0000256" key="2">
    <source>
        <dbReference type="SAM" id="Coils"/>
    </source>
</evidence>
<dbReference type="GO" id="GO:0003729">
    <property type="term" value="F:mRNA binding"/>
    <property type="evidence" value="ECO:0007669"/>
    <property type="project" value="TreeGrafter"/>
</dbReference>
<accession>G0ML91</accession>
<feature type="region of interest" description="Disordered" evidence="3">
    <location>
        <begin position="529"/>
        <end position="553"/>
    </location>
</feature>
<keyword evidence="2" id="KW-0175">Coiled coil</keyword>
<name>G0ML91_CAEBE</name>
<dbReference type="Gene3D" id="3.30.70.330">
    <property type="match status" value="1"/>
</dbReference>
<dbReference type="Proteomes" id="UP000008068">
    <property type="component" value="Unassembled WGS sequence"/>
</dbReference>
<dbReference type="PANTHER" id="PTHR19965">
    <property type="entry name" value="RNA AND EXPORT FACTOR BINDING PROTEIN"/>
    <property type="match status" value="1"/>
</dbReference>
<gene>
    <name evidence="6" type="ORF">CAEBREN_30144</name>
</gene>
<dbReference type="eggNOG" id="KOG0533">
    <property type="taxonomic scope" value="Eukaryota"/>
</dbReference>
<feature type="compositionally biased region" description="Basic residues" evidence="3">
    <location>
        <begin position="115"/>
        <end position="131"/>
    </location>
</feature>